<dbReference type="GO" id="GO:0016779">
    <property type="term" value="F:nucleotidyltransferase activity"/>
    <property type="evidence" value="ECO:0007669"/>
    <property type="project" value="UniProtKB-KW"/>
</dbReference>
<comment type="caution">
    <text evidence="4">The sequence shown here is derived from an EMBL/GenBank/DDBJ whole genome shotgun (WGS) entry which is preliminary data.</text>
</comment>
<gene>
    <name evidence="4" type="ORF">EJ73_01708</name>
</gene>
<reference evidence="4 5" key="1">
    <citation type="submission" date="2018-05" db="EMBL/GenBank/DDBJ databases">
        <title>Genomic Encyclopedia of Type Strains, Phase I: the one thousand microbial genomes (KMG-I) project.</title>
        <authorList>
            <person name="Kyrpides N."/>
        </authorList>
    </citation>
    <scope>NUCLEOTIDE SEQUENCE [LARGE SCALE GENOMIC DNA]</scope>
    <source>
        <strain evidence="4 5">DSM 15611</strain>
    </source>
</reference>
<dbReference type="AlphaFoldDB" id="A0A318I1D4"/>
<proteinExistence type="predicted"/>
<feature type="domain" description="MobA-like NTP transferase" evidence="3">
    <location>
        <begin position="4"/>
        <end position="145"/>
    </location>
</feature>
<keyword evidence="2" id="KW-0548">Nucleotidyltransferase</keyword>
<dbReference type="PANTHER" id="PTHR43584">
    <property type="entry name" value="NUCLEOTIDYL TRANSFERASE"/>
    <property type="match status" value="1"/>
</dbReference>
<dbReference type="STRING" id="1122991.GCA_000613445_01906"/>
<dbReference type="InterPro" id="IPR025877">
    <property type="entry name" value="MobA-like_NTP_Trfase"/>
</dbReference>
<dbReference type="InterPro" id="IPR050065">
    <property type="entry name" value="GlmU-like"/>
</dbReference>
<dbReference type="Gene3D" id="3.90.550.10">
    <property type="entry name" value="Spore Coat Polysaccharide Biosynthesis Protein SpsA, Chain A"/>
    <property type="match status" value="1"/>
</dbReference>
<dbReference type="Pfam" id="PF12804">
    <property type="entry name" value="NTP_transf_3"/>
    <property type="match status" value="1"/>
</dbReference>
<dbReference type="SUPFAM" id="SSF53448">
    <property type="entry name" value="Nucleotide-diphospho-sugar transferases"/>
    <property type="match status" value="1"/>
</dbReference>
<evidence type="ECO:0000313" key="5">
    <source>
        <dbReference type="Proteomes" id="UP000248314"/>
    </source>
</evidence>
<protein>
    <submittedName>
        <fullName evidence="4">MobA-like NTP transferase protein</fullName>
    </submittedName>
</protein>
<evidence type="ECO:0000313" key="4">
    <source>
        <dbReference type="EMBL" id="PXX21427.1"/>
    </source>
</evidence>
<keyword evidence="5" id="KW-1185">Reference proteome</keyword>
<evidence type="ECO:0000256" key="1">
    <source>
        <dbReference type="ARBA" id="ARBA00022679"/>
    </source>
</evidence>
<accession>A0A318I1D4</accession>
<dbReference type="EMBL" id="QJJX01000019">
    <property type="protein sequence ID" value="PXX21427.1"/>
    <property type="molecule type" value="Genomic_DNA"/>
</dbReference>
<keyword evidence="1 4" id="KW-0808">Transferase</keyword>
<name>A0A318I1D4_9BACT</name>
<sequence>MKYAIIAAGEGSRLSQEGVQLPKPLVKVGGEHLVDRLIRIFMANKAEEILVICNEQMTDVAMHLRDVQRAGLDGRQVPLRFVVKSTPSSMHSFYELSPYLRTSSFVLTTVDTIFRERDFEAFVLSFTDALATGNDGVMAVTSFVDDEKPLYVQITNPPYISGFYDEKVSSCQYISAGIYGLTPNCLPILQACIERGESRMRNFQRALIAKGLKLRAYAMGKVLDIDHASDVTKAEEFINEQCSCHI</sequence>
<evidence type="ECO:0000256" key="2">
    <source>
        <dbReference type="ARBA" id="ARBA00022695"/>
    </source>
</evidence>
<organism evidence="4 5">
    <name type="scientific">Hoylesella shahii DSM 15611 = JCM 12083</name>
    <dbReference type="NCBI Taxonomy" id="1122991"/>
    <lineage>
        <taxon>Bacteria</taxon>
        <taxon>Pseudomonadati</taxon>
        <taxon>Bacteroidota</taxon>
        <taxon>Bacteroidia</taxon>
        <taxon>Bacteroidales</taxon>
        <taxon>Prevotellaceae</taxon>
        <taxon>Hoylesella</taxon>
    </lineage>
</organism>
<dbReference type="RefSeq" id="WP_110370291.1">
    <property type="nucleotide sequence ID" value="NZ_QJJX01000019.1"/>
</dbReference>
<dbReference type="InterPro" id="IPR029044">
    <property type="entry name" value="Nucleotide-diphossugar_trans"/>
</dbReference>
<dbReference type="Proteomes" id="UP000248314">
    <property type="component" value="Unassembled WGS sequence"/>
</dbReference>
<dbReference type="PANTHER" id="PTHR43584:SF8">
    <property type="entry name" value="N-ACETYLMURAMATE ALPHA-1-PHOSPHATE URIDYLYLTRANSFERASE"/>
    <property type="match status" value="1"/>
</dbReference>
<evidence type="ECO:0000259" key="3">
    <source>
        <dbReference type="Pfam" id="PF12804"/>
    </source>
</evidence>